<evidence type="ECO:0000313" key="5">
    <source>
        <dbReference type="Proteomes" id="UP000693946"/>
    </source>
</evidence>
<sequence>MHSCYSKLTTTSTWLRGDRFRVTLVWPFSSSQSRPTNMNPSAPSYPMASLYVGDLHSDVTEAMLYEKFSPAGAILSIRVCRDMITRRSLGYAYVNFQQPADVKPRSSGVTEKYHCPALPSPPHPCNVAVVCHNSVCSV</sequence>
<dbReference type="InterPro" id="IPR000504">
    <property type="entry name" value="RRM_dom"/>
</dbReference>
<dbReference type="SMART" id="SM00360">
    <property type="entry name" value="RRM"/>
    <property type="match status" value="1"/>
</dbReference>
<dbReference type="PROSITE" id="PS50102">
    <property type="entry name" value="RRM"/>
    <property type="match status" value="1"/>
</dbReference>
<keyword evidence="5" id="KW-1185">Reference proteome</keyword>
<comment type="caution">
    <text evidence="4">The sequence shown here is derived from an EMBL/GenBank/DDBJ whole genome shotgun (WGS) entry which is preliminary data.</text>
</comment>
<reference evidence="4 5" key="1">
    <citation type="journal article" date="2021" name="Sci. Rep.">
        <title>Chromosome anchoring in Senegalese sole (Solea senegalensis) reveals sex-associated markers and genome rearrangements in flatfish.</title>
        <authorList>
            <person name="Guerrero-Cozar I."/>
            <person name="Gomez-Garrido J."/>
            <person name="Berbel C."/>
            <person name="Martinez-Blanch J.F."/>
            <person name="Alioto T."/>
            <person name="Claros M.G."/>
            <person name="Gagnaire P.A."/>
            <person name="Manchado M."/>
        </authorList>
    </citation>
    <scope>NUCLEOTIDE SEQUENCE [LARGE SCALE GENOMIC DNA]</scope>
    <source>
        <strain evidence="4">Sse05_10M</strain>
    </source>
</reference>
<evidence type="ECO:0000256" key="1">
    <source>
        <dbReference type="ARBA" id="ARBA00022884"/>
    </source>
</evidence>
<dbReference type="EMBL" id="JAGKHQ010000013">
    <property type="protein sequence ID" value="KAG7500460.1"/>
    <property type="molecule type" value="Genomic_DNA"/>
</dbReference>
<accession>A0AAV6R7M4</accession>
<feature type="domain" description="RRM" evidence="3">
    <location>
        <begin position="48"/>
        <end position="103"/>
    </location>
</feature>
<dbReference type="GO" id="GO:0003723">
    <property type="term" value="F:RNA binding"/>
    <property type="evidence" value="ECO:0007669"/>
    <property type="project" value="UniProtKB-UniRule"/>
</dbReference>
<organism evidence="4 5">
    <name type="scientific">Solea senegalensis</name>
    <name type="common">Senegalese sole</name>
    <dbReference type="NCBI Taxonomy" id="28829"/>
    <lineage>
        <taxon>Eukaryota</taxon>
        <taxon>Metazoa</taxon>
        <taxon>Chordata</taxon>
        <taxon>Craniata</taxon>
        <taxon>Vertebrata</taxon>
        <taxon>Euteleostomi</taxon>
        <taxon>Actinopterygii</taxon>
        <taxon>Neopterygii</taxon>
        <taxon>Teleostei</taxon>
        <taxon>Neoteleostei</taxon>
        <taxon>Acanthomorphata</taxon>
        <taxon>Carangaria</taxon>
        <taxon>Pleuronectiformes</taxon>
        <taxon>Pleuronectoidei</taxon>
        <taxon>Soleidae</taxon>
        <taxon>Solea</taxon>
    </lineage>
</organism>
<evidence type="ECO:0000259" key="3">
    <source>
        <dbReference type="PROSITE" id="PS50102"/>
    </source>
</evidence>
<protein>
    <submittedName>
        <fullName evidence="4">PABPC1 isoform 21</fullName>
    </submittedName>
</protein>
<dbReference type="AlphaFoldDB" id="A0AAV6R7M4"/>
<evidence type="ECO:0000256" key="2">
    <source>
        <dbReference type="PROSITE-ProRule" id="PRU00176"/>
    </source>
</evidence>
<dbReference type="PANTHER" id="PTHR24012">
    <property type="entry name" value="RNA BINDING PROTEIN"/>
    <property type="match status" value="1"/>
</dbReference>
<dbReference type="Proteomes" id="UP000693946">
    <property type="component" value="Linkage Group LG20"/>
</dbReference>
<evidence type="ECO:0000313" key="4">
    <source>
        <dbReference type="EMBL" id="KAG7500460.1"/>
    </source>
</evidence>
<gene>
    <name evidence="4" type="ORF">JOB18_019098</name>
</gene>
<dbReference type="Pfam" id="PF00076">
    <property type="entry name" value="RRM_1"/>
    <property type="match status" value="1"/>
</dbReference>
<keyword evidence="1 2" id="KW-0694">RNA-binding</keyword>
<proteinExistence type="predicted"/>
<name>A0AAV6R7M4_SOLSE</name>